<dbReference type="OMA" id="FPWMWIF"/>
<dbReference type="Proteomes" id="UP000002320">
    <property type="component" value="Unassembled WGS sequence"/>
</dbReference>
<keyword evidence="3" id="KW-0812">Transmembrane</keyword>
<dbReference type="AlphaFoldDB" id="B0WHT1"/>
<evidence type="ECO:0000313" key="6">
    <source>
        <dbReference type="Proteomes" id="UP000002320"/>
    </source>
</evidence>
<keyword evidence="1" id="KW-0560">Oxidoreductase</keyword>
<dbReference type="PRINTS" id="PR00081">
    <property type="entry name" value="GDHRDH"/>
</dbReference>
<dbReference type="PANTHER" id="PTHR43157:SF31">
    <property type="entry name" value="PHOSPHATIDYLINOSITOL-GLYCAN BIOSYNTHESIS CLASS F PROTEIN"/>
    <property type="match status" value="1"/>
</dbReference>
<protein>
    <submittedName>
        <fullName evidence="4 5">Short-chain dehydrogenase</fullName>
    </submittedName>
</protein>
<dbReference type="InterPro" id="IPR036291">
    <property type="entry name" value="NAD(P)-bd_dom_sf"/>
</dbReference>
<dbReference type="GO" id="GO:0016491">
    <property type="term" value="F:oxidoreductase activity"/>
    <property type="evidence" value="ECO:0007669"/>
    <property type="project" value="UniProtKB-KW"/>
</dbReference>
<feature type="transmembrane region" description="Helical" evidence="3">
    <location>
        <begin position="17"/>
        <end position="36"/>
    </location>
</feature>
<dbReference type="eggNOG" id="KOG1208">
    <property type="taxonomic scope" value="Eukaryota"/>
</dbReference>
<dbReference type="InParanoid" id="B0WHT1"/>
<dbReference type="OrthoDB" id="542013at2759"/>
<dbReference type="VEuPathDB" id="VectorBase:CPIJ006707"/>
<dbReference type="HOGENOM" id="CLU_010194_44_5_1"/>
<organism>
    <name type="scientific">Culex quinquefasciatus</name>
    <name type="common">Southern house mosquito</name>
    <name type="synonym">Culex pungens</name>
    <dbReference type="NCBI Taxonomy" id="7176"/>
    <lineage>
        <taxon>Eukaryota</taxon>
        <taxon>Metazoa</taxon>
        <taxon>Ecdysozoa</taxon>
        <taxon>Arthropoda</taxon>
        <taxon>Hexapoda</taxon>
        <taxon>Insecta</taxon>
        <taxon>Pterygota</taxon>
        <taxon>Neoptera</taxon>
        <taxon>Endopterygota</taxon>
        <taxon>Diptera</taxon>
        <taxon>Nematocera</taxon>
        <taxon>Culicoidea</taxon>
        <taxon>Culicidae</taxon>
        <taxon>Culicinae</taxon>
        <taxon>Culicini</taxon>
        <taxon>Culex</taxon>
        <taxon>Culex</taxon>
    </lineage>
</organism>
<dbReference type="PRINTS" id="PR00080">
    <property type="entry name" value="SDRFAMILY"/>
</dbReference>
<dbReference type="PANTHER" id="PTHR43157">
    <property type="entry name" value="PHOSPHATIDYLINOSITOL-GLYCAN BIOSYNTHESIS CLASS F PROTEIN-RELATED"/>
    <property type="match status" value="1"/>
</dbReference>
<keyword evidence="6" id="KW-1185">Reference proteome</keyword>
<dbReference type="Gene3D" id="3.40.50.720">
    <property type="entry name" value="NAD(P)-binding Rossmann-like Domain"/>
    <property type="match status" value="1"/>
</dbReference>
<reference evidence="4" key="1">
    <citation type="submission" date="2007-03" db="EMBL/GenBank/DDBJ databases">
        <title>Annotation of Culex pipiens quinquefasciatus.</title>
        <authorList>
            <consortium name="The Broad Institute Genome Sequencing Platform"/>
            <person name="Atkinson P.W."/>
            <person name="Hemingway J."/>
            <person name="Christensen B.M."/>
            <person name="Higgs S."/>
            <person name="Kodira C."/>
            <person name="Hannick L."/>
            <person name="Megy K."/>
            <person name="O'Leary S."/>
            <person name="Pearson M."/>
            <person name="Haas B.J."/>
            <person name="Mauceli E."/>
            <person name="Wortman J.R."/>
            <person name="Lee N.H."/>
            <person name="Guigo R."/>
            <person name="Stanke M."/>
            <person name="Alvarado L."/>
            <person name="Amedeo P."/>
            <person name="Antoine C.H."/>
            <person name="Arensburger P."/>
            <person name="Bidwell S.L."/>
            <person name="Crawford M."/>
            <person name="Camaro F."/>
            <person name="Devon K."/>
            <person name="Engels R."/>
            <person name="Hammond M."/>
            <person name="Howarth C."/>
            <person name="Koehrsen M."/>
            <person name="Lawson D."/>
            <person name="Montgomery P."/>
            <person name="Nene V."/>
            <person name="Nusbaum C."/>
            <person name="Puiu D."/>
            <person name="Romero-Severson J."/>
            <person name="Severson D.W."/>
            <person name="Shumway M."/>
            <person name="Sisk P."/>
            <person name="Stolte C."/>
            <person name="Zeng Q."/>
            <person name="Eisenstadt E."/>
            <person name="Fraser-Liggett C."/>
            <person name="Strausberg R."/>
            <person name="Galagan J."/>
            <person name="Birren B."/>
            <person name="Collins F.H."/>
        </authorList>
    </citation>
    <scope>NUCLEOTIDE SEQUENCE [LARGE SCALE GENOMIC DNA]</scope>
    <source>
        <strain evidence="4">JHB</strain>
    </source>
</reference>
<keyword evidence="3" id="KW-1133">Transmembrane helix</keyword>
<name>B0WHT1_CULQU</name>
<dbReference type="InterPro" id="IPR002347">
    <property type="entry name" value="SDR_fam"/>
</dbReference>
<evidence type="ECO:0000313" key="5">
    <source>
        <dbReference type="EnsemblMetazoa" id="CPIJ006707-PA"/>
    </source>
</evidence>
<dbReference type="Pfam" id="PF00106">
    <property type="entry name" value="adh_short"/>
    <property type="match status" value="1"/>
</dbReference>
<keyword evidence="3" id="KW-0472">Membrane</keyword>
<gene>
    <name evidence="5" type="primary">6038468</name>
    <name evidence="4" type="ORF">CpipJ_CPIJ006707</name>
</gene>
<evidence type="ECO:0000313" key="4">
    <source>
        <dbReference type="EMBL" id="EDS27948.1"/>
    </source>
</evidence>
<dbReference type="SUPFAM" id="SSF51735">
    <property type="entry name" value="NAD(P)-binding Rossmann-fold domains"/>
    <property type="match status" value="1"/>
</dbReference>
<comment type="similarity">
    <text evidence="2">Belongs to the short-chain dehydrogenases/reductases (SDR) family.</text>
</comment>
<evidence type="ECO:0000256" key="1">
    <source>
        <dbReference type="ARBA" id="ARBA00023002"/>
    </source>
</evidence>
<proteinExistence type="inferred from homology"/>
<evidence type="ECO:0000256" key="2">
    <source>
        <dbReference type="RuleBase" id="RU000363"/>
    </source>
</evidence>
<dbReference type="STRING" id="7176.B0WHT1"/>
<sequence>MDEIKAALADADPFSSWWPFVISGVVFLITTVRMYMGGQACPNSNSIRDLVVVVTGAAGGIGKELCKELAGRRSAHVIMACRNLDKADQARQSIVRELPGTELELLALDLRSFDSVRRFVREVQSRHAKVDVLINNAGIIFHPQERTVDGFEAHLQCNYLGHFLLTQLLLPLLGRSEQGRVINVAAHGYTAGKMTIEDPLNIGSWAPGFHARDAFAHSKLAVVMASRQLAARLRKAKSPITVNSCSPGLVRGTEHLRHSPIMRALFARTLTYPWMWLFMKSPYQGIQTLVRLATDPALRDTSGEYFNDCEITEITELAKDDQLGEKLFKETMKALKLPQLSRNEGFWQASAFKLVVSY</sequence>
<reference evidence="5" key="2">
    <citation type="submission" date="2021-02" db="UniProtKB">
        <authorList>
            <consortium name="EnsemblMetazoa"/>
        </authorList>
    </citation>
    <scope>IDENTIFICATION</scope>
    <source>
        <strain evidence="5">JHB</strain>
    </source>
</reference>
<dbReference type="CDD" id="cd05327">
    <property type="entry name" value="retinol-DH_like_SDR_c_like"/>
    <property type="match status" value="1"/>
</dbReference>
<dbReference type="KEGG" id="cqu:CpipJ_CPIJ006707"/>
<dbReference type="VEuPathDB" id="VectorBase:CQUJHB016961"/>
<dbReference type="EnsemblMetazoa" id="CPIJ006707-RA">
    <property type="protein sequence ID" value="CPIJ006707-PA"/>
    <property type="gene ID" value="CPIJ006707"/>
</dbReference>
<accession>B0WHT1</accession>
<evidence type="ECO:0000256" key="3">
    <source>
        <dbReference type="SAM" id="Phobius"/>
    </source>
</evidence>
<dbReference type="EMBL" id="DS231939">
    <property type="protein sequence ID" value="EDS27948.1"/>
    <property type="molecule type" value="Genomic_DNA"/>
</dbReference>